<evidence type="ECO:0000313" key="1">
    <source>
        <dbReference type="EMBL" id="CAD8138551.1"/>
    </source>
</evidence>
<protein>
    <submittedName>
        <fullName evidence="1">Uncharacterized protein</fullName>
    </submittedName>
</protein>
<sequence>MDQVSVLCQNDNCFDQIIKRVCQQKSCNKNRLICDRCLIDHKTHIQDCFLICDIPQQLNVIQKQKKDAYTDTETAIEGFLKKVRKQIEQKFAFQHCPIFQIQLSQNILDWTSKDFYQFSQSLSQLDFQSNYFDKALSEKIKQLNSMQFDGKSFEQLFVPNQSQARNKIITQGLSAKINKNYGMNNFQPQILRENVFNTIEIRDYELISGTDIEKLAILTPNLLDLAKDQIKLTFKYEGDILYKDGKSKFGLYTGILNKCSLSEEGNEENLILINDQGCYVQKDKQLIEQEEVDLLFPDNDNNQFMLVFNKQLDNLSLSLINLRSNKKAEIQIKSYLLYAYFCFSLSCLAKVHIL</sequence>
<organism evidence="1 2">
    <name type="scientific">Paramecium octaurelia</name>
    <dbReference type="NCBI Taxonomy" id="43137"/>
    <lineage>
        <taxon>Eukaryota</taxon>
        <taxon>Sar</taxon>
        <taxon>Alveolata</taxon>
        <taxon>Ciliophora</taxon>
        <taxon>Intramacronucleata</taxon>
        <taxon>Oligohymenophorea</taxon>
        <taxon>Peniculida</taxon>
        <taxon>Parameciidae</taxon>
        <taxon>Paramecium</taxon>
    </lineage>
</organism>
<name>A0A8S1SBY8_PAROT</name>
<proteinExistence type="predicted"/>
<dbReference type="OrthoDB" id="311191at2759"/>
<gene>
    <name evidence="1" type="ORF">POCTA_138.1.T0090437</name>
</gene>
<reference evidence="1" key="1">
    <citation type="submission" date="2021-01" db="EMBL/GenBank/DDBJ databases">
        <authorList>
            <consortium name="Genoscope - CEA"/>
            <person name="William W."/>
        </authorList>
    </citation>
    <scope>NUCLEOTIDE SEQUENCE</scope>
</reference>
<comment type="caution">
    <text evidence="1">The sequence shown here is derived from an EMBL/GenBank/DDBJ whole genome shotgun (WGS) entry which is preliminary data.</text>
</comment>
<dbReference type="EMBL" id="CAJJDP010000008">
    <property type="protein sequence ID" value="CAD8138551.1"/>
    <property type="molecule type" value="Genomic_DNA"/>
</dbReference>
<dbReference type="AlphaFoldDB" id="A0A8S1SBY8"/>
<dbReference type="Proteomes" id="UP000683925">
    <property type="component" value="Unassembled WGS sequence"/>
</dbReference>
<evidence type="ECO:0000313" key="2">
    <source>
        <dbReference type="Proteomes" id="UP000683925"/>
    </source>
</evidence>
<dbReference type="OMA" id="CEAKIQI"/>
<keyword evidence="2" id="KW-1185">Reference proteome</keyword>
<accession>A0A8S1SBY8</accession>